<dbReference type="EMBL" id="AP029172">
    <property type="protein sequence ID" value="BFD47421.1"/>
    <property type="molecule type" value="Genomic_DNA"/>
</dbReference>
<accession>A0AAT9GCI8</accession>
<name>A0AAT9GCI8_9RICK</name>
<proteinExistence type="predicted"/>
<dbReference type="AlphaFoldDB" id="A0AAT9GCI8"/>
<organism evidence="1">
    <name type="scientific">Wolbachia endosymbiont of Sergentomyia squamirostris</name>
    <dbReference type="NCBI Taxonomy" id="3113640"/>
    <lineage>
        <taxon>Bacteria</taxon>
        <taxon>Pseudomonadati</taxon>
        <taxon>Pseudomonadota</taxon>
        <taxon>Alphaproteobacteria</taxon>
        <taxon>Rickettsiales</taxon>
        <taxon>Anaplasmataceae</taxon>
        <taxon>Wolbachieae</taxon>
        <taxon>Wolbachia</taxon>
    </lineage>
</organism>
<sequence>MIKALMNETAEEAVPLISGKTFIDALKITAWQIAQPIEKIIIDSVTK</sequence>
<reference evidence="1" key="1">
    <citation type="submission" date="2024-01" db="EMBL/GenBank/DDBJ databases">
        <title>Sequencing the genomes of a sandfly, Sergentomyia squamirostris, and its two endosymbionts.</title>
        <authorList>
            <person name="Itokawa K."/>
            <person name="Sanjoba C."/>
        </authorList>
    </citation>
    <scope>NUCLEOTIDE SEQUENCE</scope>
    <source>
        <strain evidence="1">WSSQ</strain>
    </source>
</reference>
<evidence type="ECO:0000313" key="1">
    <source>
        <dbReference type="EMBL" id="BFD47421.1"/>
    </source>
</evidence>
<gene>
    <name evidence="1" type="ORF">DMENIID0003_04950</name>
</gene>
<protein>
    <submittedName>
        <fullName evidence="1">Uncharacterized protein</fullName>
    </submittedName>
</protein>